<dbReference type="Gene3D" id="1.10.20.140">
    <property type="match status" value="1"/>
</dbReference>
<dbReference type="EC" id="2.5.1.75" evidence="10"/>
<dbReference type="Gene3D" id="3.40.50.300">
    <property type="entry name" value="P-loop containing nucleotide triphosphate hydrolases"/>
    <property type="match status" value="1"/>
</dbReference>
<dbReference type="Pfam" id="PF01715">
    <property type="entry name" value="IPPT"/>
    <property type="match status" value="1"/>
</dbReference>
<evidence type="ECO:0000313" key="15">
    <source>
        <dbReference type="Proteomes" id="UP000824110"/>
    </source>
</evidence>
<dbReference type="PANTHER" id="PTHR11088:SF60">
    <property type="entry name" value="TRNA DIMETHYLALLYLTRANSFERASE"/>
    <property type="match status" value="1"/>
</dbReference>
<dbReference type="HAMAP" id="MF_00185">
    <property type="entry name" value="IPP_trans"/>
    <property type="match status" value="1"/>
</dbReference>
<organism evidence="14 15">
    <name type="scientific">Candidatus Coproplasma excrementigallinarum</name>
    <dbReference type="NCBI Taxonomy" id="2840747"/>
    <lineage>
        <taxon>Bacteria</taxon>
        <taxon>Bacillati</taxon>
        <taxon>Bacillota</taxon>
        <taxon>Clostridia</taxon>
        <taxon>Eubacteriales</taxon>
        <taxon>Candidatus Coproplasma</taxon>
    </lineage>
</organism>
<evidence type="ECO:0000256" key="11">
    <source>
        <dbReference type="RuleBase" id="RU003783"/>
    </source>
</evidence>
<evidence type="ECO:0000256" key="7">
    <source>
        <dbReference type="ARBA" id="ARBA00022840"/>
    </source>
</evidence>
<evidence type="ECO:0000256" key="8">
    <source>
        <dbReference type="ARBA" id="ARBA00022842"/>
    </source>
</evidence>
<dbReference type="NCBIfam" id="TIGR00174">
    <property type="entry name" value="miaA"/>
    <property type="match status" value="1"/>
</dbReference>
<dbReference type="EMBL" id="DVNE01000009">
    <property type="protein sequence ID" value="HIU61216.1"/>
    <property type="molecule type" value="Genomic_DNA"/>
</dbReference>
<keyword evidence="7 10" id="KW-0067">ATP-binding</keyword>
<sequence>MAQVLVICGATATGKTALAAECAKALSSAVISADSQLVYRGLNIGTAKPSEEEKLGVPHYMIDVAEPDAEYSVSDYRDEALPIVERYVNDGKIPVICGGTGFYINSLLFDLSYGGVAADPAVRQKFINLAEERGKEYLYGLLKECDLQSAEKLHPNDLKRVVRALEIYHSGGRKKSELCDGNKKRFDYLAVAIDYPREELYARIDRRVDIMFERGLVDEVKSLFACGIDENCRSMQAIGYKEVLEGLKNGSLQSTMRDIIKQNTRHYAKRQLTFFKKLPSLINLSPEDATVERVLAMLDC</sequence>
<dbReference type="SUPFAM" id="SSF52540">
    <property type="entry name" value="P-loop containing nucleoside triphosphate hydrolases"/>
    <property type="match status" value="1"/>
</dbReference>
<evidence type="ECO:0000256" key="6">
    <source>
        <dbReference type="ARBA" id="ARBA00022741"/>
    </source>
</evidence>
<keyword evidence="8 10" id="KW-0460">Magnesium</keyword>
<evidence type="ECO:0000256" key="13">
    <source>
        <dbReference type="RuleBase" id="RU003785"/>
    </source>
</evidence>
<comment type="caution">
    <text evidence="14">The sequence shown here is derived from an EMBL/GenBank/DDBJ whole genome shotgun (WGS) entry which is preliminary data.</text>
</comment>
<feature type="binding site" evidence="10">
    <location>
        <begin position="9"/>
        <end position="16"/>
    </location>
    <ligand>
        <name>ATP</name>
        <dbReference type="ChEBI" id="CHEBI:30616"/>
    </ligand>
</feature>
<dbReference type="InterPro" id="IPR027417">
    <property type="entry name" value="P-loop_NTPase"/>
</dbReference>
<evidence type="ECO:0000256" key="4">
    <source>
        <dbReference type="ARBA" id="ARBA00022679"/>
    </source>
</evidence>
<dbReference type="InterPro" id="IPR018022">
    <property type="entry name" value="IPT"/>
</dbReference>
<comment type="catalytic activity">
    <reaction evidence="9 10 11">
        <text>adenosine(37) in tRNA + dimethylallyl diphosphate = N(6)-dimethylallyladenosine(37) in tRNA + diphosphate</text>
        <dbReference type="Rhea" id="RHEA:26482"/>
        <dbReference type="Rhea" id="RHEA-COMP:10162"/>
        <dbReference type="Rhea" id="RHEA-COMP:10375"/>
        <dbReference type="ChEBI" id="CHEBI:33019"/>
        <dbReference type="ChEBI" id="CHEBI:57623"/>
        <dbReference type="ChEBI" id="CHEBI:74411"/>
        <dbReference type="ChEBI" id="CHEBI:74415"/>
        <dbReference type="EC" id="2.5.1.75"/>
    </reaction>
</comment>
<keyword evidence="5 10" id="KW-0819">tRNA processing</keyword>
<comment type="subunit">
    <text evidence="10">Monomer.</text>
</comment>
<feature type="site" description="Interaction with substrate tRNA" evidence="10">
    <location>
        <position position="100"/>
    </location>
</feature>
<evidence type="ECO:0000313" key="14">
    <source>
        <dbReference type="EMBL" id="HIU61216.1"/>
    </source>
</evidence>
<reference evidence="14" key="2">
    <citation type="journal article" date="2021" name="PeerJ">
        <title>Extensive microbial diversity within the chicken gut microbiome revealed by metagenomics and culture.</title>
        <authorList>
            <person name="Gilroy R."/>
            <person name="Ravi A."/>
            <person name="Getino M."/>
            <person name="Pursley I."/>
            <person name="Horton D.L."/>
            <person name="Alikhan N.F."/>
            <person name="Baker D."/>
            <person name="Gharbi K."/>
            <person name="Hall N."/>
            <person name="Watson M."/>
            <person name="Adriaenssens E.M."/>
            <person name="Foster-Nyarko E."/>
            <person name="Jarju S."/>
            <person name="Secka A."/>
            <person name="Antonio M."/>
            <person name="Oren A."/>
            <person name="Chaudhuri R.R."/>
            <person name="La Ragione R."/>
            <person name="Hildebrand F."/>
            <person name="Pallen M.J."/>
        </authorList>
    </citation>
    <scope>NUCLEOTIDE SEQUENCE</scope>
    <source>
        <strain evidence="14">CHK195-12923</strain>
    </source>
</reference>
<dbReference type="AlphaFoldDB" id="A0A9D1MJE0"/>
<accession>A0A9D1MJE0</accession>
<name>A0A9D1MJE0_9FIRM</name>
<dbReference type="GO" id="GO:0005524">
    <property type="term" value="F:ATP binding"/>
    <property type="evidence" value="ECO:0007669"/>
    <property type="project" value="UniProtKB-UniRule"/>
</dbReference>
<gene>
    <name evidence="10 14" type="primary">miaA</name>
    <name evidence="14" type="ORF">IAB69_01010</name>
</gene>
<evidence type="ECO:0000256" key="5">
    <source>
        <dbReference type="ARBA" id="ARBA00022694"/>
    </source>
</evidence>
<evidence type="ECO:0000256" key="10">
    <source>
        <dbReference type="HAMAP-Rule" id="MF_00185"/>
    </source>
</evidence>
<keyword evidence="6 10" id="KW-0547">Nucleotide-binding</keyword>
<dbReference type="GO" id="GO:0006400">
    <property type="term" value="P:tRNA modification"/>
    <property type="evidence" value="ECO:0007669"/>
    <property type="project" value="TreeGrafter"/>
</dbReference>
<comment type="function">
    <text evidence="2 10 12">Catalyzes the transfer of a dimethylallyl group onto the adenine at position 37 in tRNAs that read codons beginning with uridine, leading to the formation of N6-(dimethylallyl)adenosine (i(6)A).</text>
</comment>
<comment type="similarity">
    <text evidence="3 10 13">Belongs to the IPP transferase family.</text>
</comment>
<evidence type="ECO:0000256" key="1">
    <source>
        <dbReference type="ARBA" id="ARBA00001946"/>
    </source>
</evidence>
<evidence type="ECO:0000256" key="2">
    <source>
        <dbReference type="ARBA" id="ARBA00003213"/>
    </source>
</evidence>
<feature type="region of interest" description="Interaction with substrate tRNA" evidence="10">
    <location>
        <begin position="34"/>
        <end position="37"/>
    </location>
</feature>
<feature type="site" description="Interaction with substrate tRNA" evidence="10">
    <location>
        <position position="123"/>
    </location>
</feature>
<dbReference type="InterPro" id="IPR039657">
    <property type="entry name" value="Dimethylallyltransferase"/>
</dbReference>
<comment type="cofactor">
    <cofactor evidence="1 10">
        <name>Mg(2+)</name>
        <dbReference type="ChEBI" id="CHEBI:18420"/>
    </cofactor>
</comment>
<feature type="binding site" evidence="10">
    <location>
        <begin position="11"/>
        <end position="16"/>
    </location>
    <ligand>
        <name>substrate</name>
    </ligand>
</feature>
<dbReference type="PANTHER" id="PTHR11088">
    <property type="entry name" value="TRNA DIMETHYLALLYLTRANSFERASE"/>
    <property type="match status" value="1"/>
</dbReference>
<reference evidence="14" key="1">
    <citation type="submission" date="2020-10" db="EMBL/GenBank/DDBJ databases">
        <authorList>
            <person name="Gilroy R."/>
        </authorList>
    </citation>
    <scope>NUCLEOTIDE SEQUENCE</scope>
    <source>
        <strain evidence="14">CHK195-12923</strain>
    </source>
</reference>
<evidence type="ECO:0000256" key="12">
    <source>
        <dbReference type="RuleBase" id="RU003784"/>
    </source>
</evidence>
<evidence type="ECO:0000256" key="9">
    <source>
        <dbReference type="ARBA" id="ARBA00049563"/>
    </source>
</evidence>
<comment type="caution">
    <text evidence="10">Lacks conserved residue(s) required for the propagation of feature annotation.</text>
</comment>
<proteinExistence type="inferred from homology"/>
<protein>
    <recommendedName>
        <fullName evidence="10">tRNA dimethylallyltransferase</fullName>
        <ecNumber evidence="10">2.5.1.75</ecNumber>
    </recommendedName>
    <alternativeName>
        <fullName evidence="10">Dimethylallyl diphosphate:tRNA dimethylallyltransferase</fullName>
        <shortName evidence="10">DMAPP:tRNA dimethylallyltransferase</shortName>
        <shortName evidence="10">DMATase</shortName>
    </alternativeName>
    <alternativeName>
        <fullName evidence="10">Isopentenyl-diphosphate:tRNA isopentenyltransferase</fullName>
        <shortName evidence="10">IPP transferase</shortName>
        <shortName evidence="10">IPPT</shortName>
        <shortName evidence="10">IPTase</shortName>
    </alternativeName>
</protein>
<keyword evidence="4 10" id="KW-0808">Transferase</keyword>
<dbReference type="GO" id="GO:0052381">
    <property type="term" value="F:tRNA dimethylallyltransferase activity"/>
    <property type="evidence" value="ECO:0007669"/>
    <property type="project" value="UniProtKB-UniRule"/>
</dbReference>
<dbReference type="Proteomes" id="UP000824110">
    <property type="component" value="Unassembled WGS sequence"/>
</dbReference>
<evidence type="ECO:0000256" key="3">
    <source>
        <dbReference type="ARBA" id="ARBA00005842"/>
    </source>
</evidence>